<accession>A0ABY2B7Q6</accession>
<dbReference type="Proteomes" id="UP000295818">
    <property type="component" value="Unassembled WGS sequence"/>
</dbReference>
<dbReference type="SUPFAM" id="SSF56214">
    <property type="entry name" value="4'-phosphopantetheinyl transferase"/>
    <property type="match status" value="2"/>
</dbReference>
<dbReference type="InterPro" id="IPR008278">
    <property type="entry name" value="4-PPantetheinyl_Trfase_dom"/>
</dbReference>
<dbReference type="Pfam" id="PF01648">
    <property type="entry name" value="ACPS"/>
    <property type="match status" value="1"/>
</dbReference>
<dbReference type="InterPro" id="IPR050559">
    <property type="entry name" value="P-Pant_transferase_sf"/>
</dbReference>
<dbReference type="PANTHER" id="PTHR12215:SF10">
    <property type="entry name" value="L-AMINOADIPATE-SEMIALDEHYDE DEHYDROGENASE-PHOSPHOPANTETHEINYL TRANSFERASE"/>
    <property type="match status" value="1"/>
</dbReference>
<keyword evidence="2 5" id="KW-0808">Transferase</keyword>
<organism evidence="5 6">
    <name type="scientific">Kribbella orskensis</name>
    <dbReference type="NCBI Taxonomy" id="2512216"/>
    <lineage>
        <taxon>Bacteria</taxon>
        <taxon>Bacillati</taxon>
        <taxon>Actinomycetota</taxon>
        <taxon>Actinomycetes</taxon>
        <taxon>Propionibacteriales</taxon>
        <taxon>Kribbellaceae</taxon>
        <taxon>Kribbella</taxon>
    </lineage>
</organism>
<protein>
    <submittedName>
        <fullName evidence="5">4'-phosphopantetheinyl transferase</fullName>
    </submittedName>
</protein>
<evidence type="ECO:0000259" key="4">
    <source>
        <dbReference type="Pfam" id="PF22624"/>
    </source>
</evidence>
<evidence type="ECO:0000259" key="3">
    <source>
        <dbReference type="Pfam" id="PF01648"/>
    </source>
</evidence>
<evidence type="ECO:0000256" key="1">
    <source>
        <dbReference type="ARBA" id="ARBA00010990"/>
    </source>
</evidence>
<feature type="domain" description="4'-phosphopantetheinyl transferase N-terminal" evidence="4">
    <location>
        <begin position="23"/>
        <end position="105"/>
    </location>
</feature>
<keyword evidence="6" id="KW-1185">Reference proteome</keyword>
<gene>
    <name evidence="5" type="ORF">EV644_13537</name>
</gene>
<dbReference type="Pfam" id="PF22624">
    <property type="entry name" value="AASDHPPT_N"/>
    <property type="match status" value="1"/>
</dbReference>
<dbReference type="PANTHER" id="PTHR12215">
    <property type="entry name" value="PHOSPHOPANTETHEINE TRANSFERASE"/>
    <property type="match status" value="1"/>
</dbReference>
<comment type="caution">
    <text evidence="5">The sequence shown here is derived from an EMBL/GenBank/DDBJ whole genome shotgun (WGS) entry which is preliminary data.</text>
</comment>
<dbReference type="InterPro" id="IPR055066">
    <property type="entry name" value="AASDHPPT_N"/>
</dbReference>
<feature type="domain" description="4'-phosphopantetheinyl transferase" evidence="3">
    <location>
        <begin position="109"/>
        <end position="212"/>
    </location>
</feature>
<dbReference type="InterPro" id="IPR037143">
    <property type="entry name" value="4-PPantetheinyl_Trfase_dom_sf"/>
</dbReference>
<dbReference type="RefSeq" id="WP_132196692.1">
    <property type="nucleotide sequence ID" value="NZ_SLWM01000035.1"/>
</dbReference>
<dbReference type="Gene3D" id="3.90.470.20">
    <property type="entry name" value="4'-phosphopantetheinyl transferase domain"/>
    <property type="match status" value="2"/>
</dbReference>
<evidence type="ECO:0000313" key="6">
    <source>
        <dbReference type="Proteomes" id="UP000295818"/>
    </source>
</evidence>
<dbReference type="GO" id="GO:0016740">
    <property type="term" value="F:transferase activity"/>
    <property type="evidence" value="ECO:0007669"/>
    <property type="project" value="UniProtKB-KW"/>
</dbReference>
<proteinExistence type="inferred from homology"/>
<evidence type="ECO:0000313" key="5">
    <source>
        <dbReference type="EMBL" id="TCO10238.1"/>
    </source>
</evidence>
<dbReference type="EMBL" id="SLWM01000035">
    <property type="protein sequence ID" value="TCO10238.1"/>
    <property type="molecule type" value="Genomic_DNA"/>
</dbReference>
<sequence>MTSGPQAVEIWWARVRDARPELAADLDAAERGRLAAYTRDEDKARFLLGAAVIRRVLGRDLEVPPADVRLDRTCPDCGRPHGKVATDGMQLSVSHSGDLVAVAFHPRTAVGVDVELVDPTIEADSLAAVSLSEVEADQLTEVEPAERARAFTQYWTRKEAVVKATGDGIRADLRKVIVSAPDHPAALLEWSGYDGPVRLVDLPAGQDYAAALAVLSDEIPDVRSIDAGPLLSSGSVPRR</sequence>
<reference evidence="5 6" key="1">
    <citation type="journal article" date="2015" name="Stand. Genomic Sci.">
        <title>Genomic Encyclopedia of Bacterial and Archaeal Type Strains, Phase III: the genomes of soil and plant-associated and newly described type strains.</title>
        <authorList>
            <person name="Whitman W.B."/>
            <person name="Woyke T."/>
            <person name="Klenk H.P."/>
            <person name="Zhou Y."/>
            <person name="Lilburn T.G."/>
            <person name="Beck B.J."/>
            <person name="De Vos P."/>
            <person name="Vandamme P."/>
            <person name="Eisen J.A."/>
            <person name="Garrity G."/>
            <person name="Hugenholtz P."/>
            <person name="Kyrpides N.C."/>
        </authorList>
    </citation>
    <scope>NUCLEOTIDE SEQUENCE [LARGE SCALE GENOMIC DNA]</scope>
    <source>
        <strain evidence="5 6">VKM Ac-2538</strain>
    </source>
</reference>
<name>A0ABY2B7Q6_9ACTN</name>
<evidence type="ECO:0000256" key="2">
    <source>
        <dbReference type="ARBA" id="ARBA00022679"/>
    </source>
</evidence>
<comment type="similarity">
    <text evidence="1">Belongs to the P-Pant transferase superfamily. Gsp/Sfp/HetI/AcpT family.</text>
</comment>